<accession>A0A0J8H0X4</accession>
<evidence type="ECO:0000313" key="7">
    <source>
        <dbReference type="Proteomes" id="UP000037600"/>
    </source>
</evidence>
<dbReference type="Gene3D" id="3.30.1120.10">
    <property type="match status" value="1"/>
</dbReference>
<evidence type="ECO:0000313" key="6">
    <source>
        <dbReference type="EMBL" id="KMT67104.1"/>
    </source>
</evidence>
<keyword evidence="2" id="KW-0479">Metal-binding</keyword>
<dbReference type="InterPro" id="IPR024607">
    <property type="entry name" value="Sulfatase_CS"/>
</dbReference>
<dbReference type="PANTHER" id="PTHR42693:SF53">
    <property type="entry name" value="ENDO-4-O-SULFATASE"/>
    <property type="match status" value="1"/>
</dbReference>
<comment type="caution">
    <text evidence="6">The sequence shown here is derived from an EMBL/GenBank/DDBJ whole genome shotgun (WGS) entry which is preliminary data.</text>
</comment>
<reference evidence="6 7" key="1">
    <citation type="submission" date="2015-04" db="EMBL/GenBank/DDBJ databases">
        <title>Draft Genome Sequence of the Novel Agar-Digesting Marine Bacterium Q1.</title>
        <authorList>
            <person name="Li Y."/>
            <person name="Li D."/>
            <person name="Chen G."/>
            <person name="Du Z."/>
        </authorList>
    </citation>
    <scope>NUCLEOTIDE SEQUENCE [LARGE SCALE GENOMIC DNA]</scope>
    <source>
        <strain evidence="6 7">Q1</strain>
    </source>
</reference>
<dbReference type="Pfam" id="PF00884">
    <property type="entry name" value="Sulfatase"/>
    <property type="match status" value="1"/>
</dbReference>
<dbReference type="EMBL" id="LAZL01000001">
    <property type="protein sequence ID" value="KMT67104.1"/>
    <property type="molecule type" value="Genomic_DNA"/>
</dbReference>
<feature type="domain" description="Sulfatase N-terminal" evidence="5">
    <location>
        <begin position="18"/>
        <end position="342"/>
    </location>
</feature>
<keyword evidence="4" id="KW-0106">Calcium</keyword>
<evidence type="ECO:0000256" key="2">
    <source>
        <dbReference type="ARBA" id="ARBA00022723"/>
    </source>
</evidence>
<dbReference type="Proteomes" id="UP000037600">
    <property type="component" value="Unassembled WGS sequence"/>
</dbReference>
<dbReference type="GO" id="GO:0004065">
    <property type="term" value="F:arylsulfatase activity"/>
    <property type="evidence" value="ECO:0007669"/>
    <property type="project" value="TreeGrafter"/>
</dbReference>
<dbReference type="InterPro" id="IPR017850">
    <property type="entry name" value="Alkaline_phosphatase_core_sf"/>
</dbReference>
<gene>
    <name evidence="6" type="ORF">XM47_00355</name>
</gene>
<dbReference type="PANTHER" id="PTHR42693">
    <property type="entry name" value="ARYLSULFATASE FAMILY MEMBER"/>
    <property type="match status" value="1"/>
</dbReference>
<comment type="similarity">
    <text evidence="1">Belongs to the sulfatase family.</text>
</comment>
<evidence type="ECO:0000259" key="5">
    <source>
        <dbReference type="Pfam" id="PF00884"/>
    </source>
</evidence>
<sequence length="467" mass="52778">MLSVLAFYTLTATSAERPNILLILADDLGYADVGFNNGAPDIKTPKIDKLAENGLQFAQAYTAHPFCGPSRAALMTGLYPHKIGSQFNLPAAGSDFGISLKEPFISKVLQDSGYFTGAIGKWHLGEAPDFHPNKRGFDEFFGFLGGGHVYFPEKYLPKYDSMIKRNAKNIWNYLLPMERNGVEERQTEYVTDFLSTEAISFIDKAKGKSQPFFLYLAYNAPHTPLEAKEDDLALFSDIKDIKRRTYVAMVYAMDRGIGRITARLKANNQLDNTLIVFLSDNGGKTSQGGRNFPLKEGKGSVQEGGYRTPMLFHWPAKIKSGTQYPHPVLAIDFYPTFVQLAQAKLPNGKELHGKKMWPHIINGTEVHKNEAFYVLRHREKGSDVASRKGQWKAISNGNKGWRLYNIYDDMAENNDLSSKHPNILKDMVEEMHQWTKSNSKPNWFHAPSAEKTWKENKMPRFEETFGL</sequence>
<proteinExistence type="inferred from homology"/>
<evidence type="ECO:0000256" key="1">
    <source>
        <dbReference type="ARBA" id="ARBA00008779"/>
    </source>
</evidence>
<organism evidence="6 7">
    <name type="scientific">Catenovulum maritimum</name>
    <dbReference type="NCBI Taxonomy" id="1513271"/>
    <lineage>
        <taxon>Bacteria</taxon>
        <taxon>Pseudomonadati</taxon>
        <taxon>Pseudomonadota</taxon>
        <taxon>Gammaproteobacteria</taxon>
        <taxon>Alteromonadales</taxon>
        <taxon>Alteromonadaceae</taxon>
        <taxon>Catenovulum</taxon>
    </lineage>
</organism>
<keyword evidence="7" id="KW-1185">Reference proteome</keyword>
<dbReference type="PROSITE" id="PS00149">
    <property type="entry name" value="SULFATASE_2"/>
    <property type="match status" value="1"/>
</dbReference>
<name>A0A0J8H0X4_9ALTE</name>
<dbReference type="AlphaFoldDB" id="A0A0J8H0X4"/>
<evidence type="ECO:0000256" key="4">
    <source>
        <dbReference type="ARBA" id="ARBA00022837"/>
    </source>
</evidence>
<dbReference type="PATRIC" id="fig|1513271.3.peg.74"/>
<keyword evidence="3" id="KW-0378">Hydrolase</keyword>
<dbReference type="InterPro" id="IPR050738">
    <property type="entry name" value="Sulfatase"/>
</dbReference>
<dbReference type="SUPFAM" id="SSF53649">
    <property type="entry name" value="Alkaline phosphatase-like"/>
    <property type="match status" value="1"/>
</dbReference>
<dbReference type="Gene3D" id="3.40.720.10">
    <property type="entry name" value="Alkaline Phosphatase, subunit A"/>
    <property type="match status" value="1"/>
</dbReference>
<protein>
    <submittedName>
        <fullName evidence="6">Sulfatase</fullName>
    </submittedName>
</protein>
<evidence type="ECO:0000256" key="3">
    <source>
        <dbReference type="ARBA" id="ARBA00022801"/>
    </source>
</evidence>
<dbReference type="GO" id="GO:0046872">
    <property type="term" value="F:metal ion binding"/>
    <property type="evidence" value="ECO:0007669"/>
    <property type="project" value="UniProtKB-KW"/>
</dbReference>
<dbReference type="InterPro" id="IPR000917">
    <property type="entry name" value="Sulfatase_N"/>
</dbReference>